<feature type="compositionally biased region" description="Basic and acidic residues" evidence="1">
    <location>
        <begin position="111"/>
        <end position="125"/>
    </location>
</feature>
<dbReference type="Pfam" id="PF15364">
    <property type="entry name" value="PAXIP1_C"/>
    <property type="match status" value="1"/>
</dbReference>
<comment type="caution">
    <text evidence="2">The sequence shown here is derived from an EMBL/GenBank/DDBJ whole genome shotgun (WGS) entry which is preliminary data.</text>
</comment>
<dbReference type="AlphaFoldDB" id="A0A6S7ILA5"/>
<gene>
    <name evidence="2" type="ORF">PACLA_8A044742</name>
</gene>
<protein>
    <submittedName>
        <fullName evidence="2">Uncharacterized protein</fullName>
    </submittedName>
</protein>
<evidence type="ECO:0000313" key="2">
    <source>
        <dbReference type="EMBL" id="CAB4019904.1"/>
    </source>
</evidence>
<dbReference type="OrthoDB" id="10383274at2759"/>
<evidence type="ECO:0000313" key="3">
    <source>
        <dbReference type="Proteomes" id="UP001152795"/>
    </source>
</evidence>
<keyword evidence="3" id="KW-1185">Reference proteome</keyword>
<reference evidence="2" key="1">
    <citation type="submission" date="2020-04" db="EMBL/GenBank/DDBJ databases">
        <authorList>
            <person name="Alioto T."/>
            <person name="Alioto T."/>
            <person name="Gomez Garrido J."/>
        </authorList>
    </citation>
    <scope>NUCLEOTIDE SEQUENCE</scope>
    <source>
        <strain evidence="2">A484AB</strain>
    </source>
</reference>
<dbReference type="PANTHER" id="PTHR28467:SF1">
    <property type="entry name" value="PAXIP1-ASSOCIATED GLUTAMATE-RICH PROTEIN 1"/>
    <property type="match status" value="1"/>
</dbReference>
<organism evidence="2 3">
    <name type="scientific">Paramuricea clavata</name>
    <name type="common">Red gorgonian</name>
    <name type="synonym">Violescent sea-whip</name>
    <dbReference type="NCBI Taxonomy" id="317549"/>
    <lineage>
        <taxon>Eukaryota</taxon>
        <taxon>Metazoa</taxon>
        <taxon>Cnidaria</taxon>
        <taxon>Anthozoa</taxon>
        <taxon>Octocorallia</taxon>
        <taxon>Malacalcyonacea</taxon>
        <taxon>Plexauridae</taxon>
        <taxon>Paramuricea</taxon>
    </lineage>
</organism>
<dbReference type="GO" id="GO:1902808">
    <property type="term" value="P:positive regulation of cell cycle G1/S phase transition"/>
    <property type="evidence" value="ECO:0007669"/>
    <property type="project" value="TreeGrafter"/>
</dbReference>
<dbReference type="InterPro" id="IPR028213">
    <property type="entry name" value="PA1"/>
</dbReference>
<dbReference type="PANTHER" id="PTHR28467">
    <property type="entry name" value="PAXIP1-ASSOCIATED GLUTAMATE-RICH PROTEIN 1"/>
    <property type="match status" value="1"/>
</dbReference>
<dbReference type="EMBL" id="CACRXK020010678">
    <property type="protein sequence ID" value="CAB4019904.1"/>
    <property type="molecule type" value="Genomic_DNA"/>
</dbReference>
<dbReference type="GO" id="GO:0044666">
    <property type="term" value="C:MLL3/4 complex"/>
    <property type="evidence" value="ECO:0007669"/>
    <property type="project" value="TreeGrafter"/>
</dbReference>
<accession>A0A6S7ILA5</accession>
<dbReference type="GO" id="GO:0033148">
    <property type="term" value="P:positive regulation of intracellular estrogen receptor signaling pathway"/>
    <property type="evidence" value="ECO:0007669"/>
    <property type="project" value="TreeGrafter"/>
</dbReference>
<proteinExistence type="predicted"/>
<dbReference type="GO" id="GO:0030331">
    <property type="term" value="F:nuclear estrogen receptor binding"/>
    <property type="evidence" value="ECO:0007669"/>
    <property type="project" value="TreeGrafter"/>
</dbReference>
<name>A0A6S7ILA5_PARCT</name>
<sequence>MEDEWHVSDSEGEQEREHYTQFMISNLKGLCTIINQDVHRSHNSSNHTTDQLYIPKNLNALYTQIENDGFIALQCKGSKRRLETMKNETHTVNNCTNHVMCNATSEPQTAESKDEASSDAKPVTKSEFDYDEEMMDTMPTVKLPKRKPRSEHDKYRKTKRVGTMEKVINDLNRFERLNAQVMATDSTAQY</sequence>
<evidence type="ECO:0000256" key="1">
    <source>
        <dbReference type="SAM" id="MobiDB-lite"/>
    </source>
</evidence>
<feature type="region of interest" description="Disordered" evidence="1">
    <location>
        <begin position="105"/>
        <end position="125"/>
    </location>
</feature>
<dbReference type="Proteomes" id="UP001152795">
    <property type="component" value="Unassembled WGS sequence"/>
</dbReference>